<protein>
    <submittedName>
        <fullName evidence="2">Uncharacterized protein</fullName>
    </submittedName>
</protein>
<feature type="compositionally biased region" description="Basic and acidic residues" evidence="1">
    <location>
        <begin position="29"/>
        <end position="42"/>
    </location>
</feature>
<dbReference type="Proteomes" id="UP000229498">
    <property type="component" value="Unassembled WGS sequence"/>
</dbReference>
<reference evidence="2 3" key="1">
    <citation type="submission" date="2017-11" db="EMBL/GenBank/DDBJ databases">
        <title>Draft genome sequence of Rhizobiales bacterium SY3-13.</title>
        <authorList>
            <person name="Sun C."/>
        </authorList>
    </citation>
    <scope>NUCLEOTIDE SEQUENCE [LARGE SCALE GENOMIC DNA]</scope>
    <source>
        <strain evidence="2 3">SY3-13</strain>
    </source>
</reference>
<accession>A0A2M9G3L3</accession>
<organism evidence="2 3">
    <name type="scientific">Minwuia thermotolerans</name>
    <dbReference type="NCBI Taxonomy" id="2056226"/>
    <lineage>
        <taxon>Bacteria</taxon>
        <taxon>Pseudomonadati</taxon>
        <taxon>Pseudomonadota</taxon>
        <taxon>Alphaproteobacteria</taxon>
        <taxon>Minwuiales</taxon>
        <taxon>Minwuiaceae</taxon>
        <taxon>Minwuia</taxon>
    </lineage>
</organism>
<dbReference type="EMBL" id="PHIG01000029">
    <property type="protein sequence ID" value="PJK30305.1"/>
    <property type="molecule type" value="Genomic_DNA"/>
</dbReference>
<evidence type="ECO:0000313" key="2">
    <source>
        <dbReference type="EMBL" id="PJK30305.1"/>
    </source>
</evidence>
<feature type="region of interest" description="Disordered" evidence="1">
    <location>
        <begin position="1"/>
        <end position="73"/>
    </location>
</feature>
<gene>
    <name evidence="2" type="ORF">CVT23_07950</name>
</gene>
<evidence type="ECO:0000256" key="1">
    <source>
        <dbReference type="SAM" id="MobiDB-lite"/>
    </source>
</evidence>
<keyword evidence="3" id="KW-1185">Reference proteome</keyword>
<sequence length="73" mass="8253">MRGGGTTSSKRRPMRRAVSCRRAAHPRWRSAERTERTRREPPARVLKRGRGAVRVSAGSGDGPLLHRVRRPAR</sequence>
<feature type="compositionally biased region" description="Basic residues" evidence="1">
    <location>
        <begin position="9"/>
        <end position="28"/>
    </location>
</feature>
<name>A0A2M9G3L3_9PROT</name>
<comment type="caution">
    <text evidence="2">The sequence shown here is derived from an EMBL/GenBank/DDBJ whole genome shotgun (WGS) entry which is preliminary data.</text>
</comment>
<proteinExistence type="predicted"/>
<dbReference type="AlphaFoldDB" id="A0A2M9G3L3"/>
<evidence type="ECO:0000313" key="3">
    <source>
        <dbReference type="Proteomes" id="UP000229498"/>
    </source>
</evidence>